<evidence type="ECO:0000313" key="8">
    <source>
        <dbReference type="EMBL" id="KAJ4499884.1"/>
    </source>
</evidence>
<feature type="region of interest" description="Disordered" evidence="5">
    <location>
        <begin position="514"/>
        <end position="683"/>
    </location>
</feature>
<feature type="domain" description="Guanine nucleotide-binding protein-like 3 N-terminal" evidence="7">
    <location>
        <begin position="15"/>
        <end position="73"/>
    </location>
</feature>
<evidence type="ECO:0000256" key="1">
    <source>
        <dbReference type="ARBA" id="ARBA00004123"/>
    </source>
</evidence>
<dbReference type="PANTHER" id="PTHR11089">
    <property type="entry name" value="GTP-BINDING PROTEIN-RELATED"/>
    <property type="match status" value="1"/>
</dbReference>
<evidence type="ECO:0000256" key="3">
    <source>
        <dbReference type="ARBA" id="ARBA00023134"/>
    </source>
</evidence>
<feature type="region of interest" description="Disordered" evidence="5">
    <location>
        <begin position="92"/>
        <end position="115"/>
    </location>
</feature>
<feature type="compositionally biased region" description="Basic residues" evidence="5">
    <location>
        <begin position="643"/>
        <end position="653"/>
    </location>
</feature>
<feature type="domain" description="G" evidence="6">
    <location>
        <begin position="288"/>
        <end position="365"/>
    </location>
</feature>
<feature type="region of interest" description="Disordered" evidence="5">
    <location>
        <begin position="132"/>
        <end position="155"/>
    </location>
</feature>
<evidence type="ECO:0000259" key="7">
    <source>
        <dbReference type="Pfam" id="PF08701"/>
    </source>
</evidence>
<dbReference type="Pfam" id="PF01926">
    <property type="entry name" value="MMR_HSR1"/>
    <property type="match status" value="1"/>
</dbReference>
<keyword evidence="3" id="KW-0342">GTP-binding</keyword>
<feature type="region of interest" description="Disordered" evidence="5">
    <location>
        <begin position="1"/>
        <end position="56"/>
    </location>
</feature>
<comment type="subcellular location">
    <subcellularLocation>
        <location evidence="1">Nucleus</location>
    </subcellularLocation>
</comment>
<feature type="compositionally biased region" description="Polar residues" evidence="5">
    <location>
        <begin position="626"/>
        <end position="639"/>
    </location>
</feature>
<protein>
    <recommendedName>
        <fullName evidence="10">P-loop containing nucleoside triphosphate hydrolase protein</fullName>
    </recommendedName>
</protein>
<evidence type="ECO:0000256" key="5">
    <source>
        <dbReference type="SAM" id="MobiDB-lite"/>
    </source>
</evidence>
<feature type="compositionally biased region" description="Basic and acidic residues" evidence="5">
    <location>
        <begin position="92"/>
        <end position="111"/>
    </location>
</feature>
<dbReference type="InterPro" id="IPR027417">
    <property type="entry name" value="P-loop_NTPase"/>
</dbReference>
<feature type="compositionally biased region" description="Basic and acidic residues" evidence="5">
    <location>
        <begin position="667"/>
        <end position="683"/>
    </location>
</feature>
<dbReference type="Proteomes" id="UP001150217">
    <property type="component" value="Unassembled WGS sequence"/>
</dbReference>
<keyword evidence="4" id="KW-0539">Nucleus</keyword>
<dbReference type="InterPro" id="IPR050755">
    <property type="entry name" value="TRAFAC_YlqF/YawG_RiboMat"/>
</dbReference>
<sequence length="683" mass="75325">MPRIRKKTSKRGSTNDRKKISQKVRESRKKKTKAAKKSVEWKSKHKKDPGIPNTFPYKDQILADVAEQRRLVTSSHHQLDSKLKLIVTNQAAEEKQHRKDEKKRALKHVAEDAQDDNINEEDGIASISAKRLTAKATSKPVPEAEESEDEDEPPILINRDLPHLHAVLDEADVVIQVLDARDPLSFRSSYLEDLVHSKPGRKTLFVLNKIDCVPHESLVAWISALRKQQPTFPFRSASSFLPGNPLAQLNTKGKGRAKNPVDDALGGDAILECLGHWAAEKENGSSLTVAVVGVTNTGKSSLINSLAKTTVLPVYSLASSPRGPTTTIMPQEITIQVAGNRTLRVIDTPGYSWKIDKASSDWDEVRAQDILLRNKGRIDRLKDPSGPVAHLVSRANPEDLMLLYGLPTFPKGDVNAFISGIARSQQLVRKRGVLHLTGASKVVLRDWCIGKIHWYSMPSSNLVVDTPSTSAQLQALYAKADEALASSKSRKAMRKAGGLVKISPGQVESREVISEVPYAELMETSDGEDNDGIDVDEADHIEAEEDEDEESEEDEDEENGDSAEVENEEALEFEQEELEVAPSASKSQKRKRADPISHPPNKKVSFVAKSHASKNKAISKADVSALSESSTPKSLSADPTTRKALKSSLKKIKPIVNASSKNRPPKIRSDEGNRESYDFGKYF</sequence>
<dbReference type="Gene3D" id="3.40.50.300">
    <property type="entry name" value="P-loop containing nucleotide triphosphate hydrolases"/>
    <property type="match status" value="1"/>
</dbReference>
<keyword evidence="9" id="KW-1185">Reference proteome</keyword>
<dbReference type="PANTHER" id="PTHR11089:SF30">
    <property type="entry name" value="GUANINE NUCLEOTIDE-BINDING PROTEIN-LIKE 3 HOMOLOG"/>
    <property type="match status" value="1"/>
</dbReference>
<dbReference type="Pfam" id="PF08701">
    <property type="entry name" value="GN3L_Grn1"/>
    <property type="match status" value="1"/>
</dbReference>
<keyword evidence="2" id="KW-0547">Nucleotide-binding</keyword>
<feature type="compositionally biased region" description="Acidic residues" evidence="5">
    <location>
        <begin position="523"/>
        <end position="579"/>
    </location>
</feature>
<reference evidence="8" key="1">
    <citation type="submission" date="2022-08" db="EMBL/GenBank/DDBJ databases">
        <title>A Global Phylogenomic Analysis of the Shiitake Genus Lentinula.</title>
        <authorList>
            <consortium name="DOE Joint Genome Institute"/>
            <person name="Sierra-Patev S."/>
            <person name="Min B."/>
            <person name="Naranjo-Ortiz M."/>
            <person name="Looney B."/>
            <person name="Konkel Z."/>
            <person name="Slot J.C."/>
            <person name="Sakamoto Y."/>
            <person name="Steenwyk J.L."/>
            <person name="Rokas A."/>
            <person name="Carro J."/>
            <person name="Camarero S."/>
            <person name="Ferreira P."/>
            <person name="Molpeceres G."/>
            <person name="Ruiz-Duenas F.J."/>
            <person name="Serrano A."/>
            <person name="Henrissat B."/>
            <person name="Drula E."/>
            <person name="Hughes K.W."/>
            <person name="Mata J.L."/>
            <person name="Ishikawa N.K."/>
            <person name="Vargas-Isla R."/>
            <person name="Ushijima S."/>
            <person name="Smith C.A."/>
            <person name="Ahrendt S."/>
            <person name="Andreopoulos W."/>
            <person name="He G."/>
            <person name="Labutti K."/>
            <person name="Lipzen A."/>
            <person name="Ng V."/>
            <person name="Riley R."/>
            <person name="Sandor L."/>
            <person name="Barry K."/>
            <person name="Martinez A.T."/>
            <person name="Xiao Y."/>
            <person name="Gibbons J.G."/>
            <person name="Terashima K."/>
            <person name="Grigoriev I.V."/>
            <person name="Hibbett D.S."/>
        </authorList>
    </citation>
    <scope>NUCLEOTIDE SEQUENCE</scope>
    <source>
        <strain evidence="8">RHP3577 ss4</strain>
    </source>
</reference>
<dbReference type="SUPFAM" id="SSF52540">
    <property type="entry name" value="P-loop containing nucleoside triphosphate hydrolases"/>
    <property type="match status" value="1"/>
</dbReference>
<feature type="compositionally biased region" description="Acidic residues" evidence="5">
    <location>
        <begin position="143"/>
        <end position="153"/>
    </location>
</feature>
<dbReference type="InterPro" id="IPR006073">
    <property type="entry name" value="GTP-bd"/>
</dbReference>
<evidence type="ECO:0000313" key="9">
    <source>
        <dbReference type="Proteomes" id="UP001150217"/>
    </source>
</evidence>
<comment type="caution">
    <text evidence="8">The sequence shown here is derived from an EMBL/GenBank/DDBJ whole genome shotgun (WGS) entry which is preliminary data.</text>
</comment>
<feature type="compositionally biased region" description="Basic residues" evidence="5">
    <location>
        <begin position="1"/>
        <end position="10"/>
    </location>
</feature>
<accession>A0ABQ8VU64</accession>
<dbReference type="InterPro" id="IPR014813">
    <property type="entry name" value="Gnl3_N_dom"/>
</dbReference>
<dbReference type="EMBL" id="JANVFT010000008">
    <property type="protein sequence ID" value="KAJ4499884.1"/>
    <property type="molecule type" value="Genomic_DNA"/>
</dbReference>
<evidence type="ECO:0000256" key="4">
    <source>
        <dbReference type="ARBA" id="ARBA00023242"/>
    </source>
</evidence>
<gene>
    <name evidence="8" type="ORF">C8R41DRAFT_893185</name>
</gene>
<proteinExistence type="predicted"/>
<organism evidence="8 9">
    <name type="scientific">Lentinula lateritia</name>
    <dbReference type="NCBI Taxonomy" id="40482"/>
    <lineage>
        <taxon>Eukaryota</taxon>
        <taxon>Fungi</taxon>
        <taxon>Dikarya</taxon>
        <taxon>Basidiomycota</taxon>
        <taxon>Agaricomycotina</taxon>
        <taxon>Agaricomycetes</taxon>
        <taxon>Agaricomycetidae</taxon>
        <taxon>Agaricales</taxon>
        <taxon>Marasmiineae</taxon>
        <taxon>Omphalotaceae</taxon>
        <taxon>Lentinula</taxon>
    </lineage>
</organism>
<feature type="compositionally biased region" description="Basic and acidic residues" evidence="5">
    <location>
        <begin position="13"/>
        <end position="25"/>
    </location>
</feature>
<feature type="compositionally biased region" description="Basic residues" evidence="5">
    <location>
        <begin position="26"/>
        <end position="36"/>
    </location>
</feature>
<evidence type="ECO:0000259" key="6">
    <source>
        <dbReference type="Pfam" id="PF01926"/>
    </source>
</evidence>
<evidence type="ECO:0008006" key="10">
    <source>
        <dbReference type="Google" id="ProtNLM"/>
    </source>
</evidence>
<name>A0ABQ8VU64_9AGAR</name>
<evidence type="ECO:0000256" key="2">
    <source>
        <dbReference type="ARBA" id="ARBA00022741"/>
    </source>
</evidence>